<dbReference type="Pfam" id="PF07690">
    <property type="entry name" value="MFS_1"/>
    <property type="match status" value="1"/>
</dbReference>
<dbReference type="PROSITE" id="PS50850">
    <property type="entry name" value="MFS"/>
    <property type="match status" value="1"/>
</dbReference>
<feature type="transmembrane region" description="Helical" evidence="6">
    <location>
        <begin position="122"/>
        <end position="139"/>
    </location>
</feature>
<organism evidence="8 9">
    <name type="scientific">Lentinula boryana</name>
    <dbReference type="NCBI Taxonomy" id="40481"/>
    <lineage>
        <taxon>Eukaryota</taxon>
        <taxon>Fungi</taxon>
        <taxon>Dikarya</taxon>
        <taxon>Basidiomycota</taxon>
        <taxon>Agaricomycotina</taxon>
        <taxon>Agaricomycetes</taxon>
        <taxon>Agaricomycetidae</taxon>
        <taxon>Agaricales</taxon>
        <taxon>Marasmiineae</taxon>
        <taxon>Omphalotaceae</taxon>
        <taxon>Lentinula</taxon>
    </lineage>
</organism>
<keyword evidence="9" id="KW-1185">Reference proteome</keyword>
<feature type="transmembrane region" description="Helical" evidence="6">
    <location>
        <begin position="571"/>
        <end position="590"/>
    </location>
</feature>
<protein>
    <submittedName>
        <fullName evidence="8">MFS general substrate transporter</fullName>
    </submittedName>
</protein>
<comment type="caution">
    <text evidence="8">The sequence shown here is derived from an EMBL/GenBank/DDBJ whole genome shotgun (WGS) entry which is preliminary data.</text>
</comment>
<evidence type="ECO:0000259" key="7">
    <source>
        <dbReference type="PROSITE" id="PS50850"/>
    </source>
</evidence>
<feature type="transmembrane region" description="Helical" evidence="6">
    <location>
        <begin position="399"/>
        <end position="416"/>
    </location>
</feature>
<evidence type="ECO:0000256" key="5">
    <source>
        <dbReference type="SAM" id="MobiDB-lite"/>
    </source>
</evidence>
<sequence>MPAAPVSATVTDNSIPLSELHSGAGTTEPSNETKPQTKKLELTDQTNLLPVRQVVVIFLALSLCALVTSLDSLIVSASLSTVSAVFNAGSVSSWVPSAYLLTSTGFQPLYGRLSDIFGRKSTLCFAMTVYFVGNLAAGFSDSIIQLIVCRGIAGAGGGGISSMLQIMISDIVPLRERGKYVGVSAGVIALGYAIGPVIGGALAEQASWRWCFWVTLPLSIVATIMAVIFAPSKPMTGGIAEKLRIIDYTGILLTVGGCTLIMLPLIWGGVTYPWNSVVVLAPLCCGMFVVVLFCLWEWKVAKLPIVPMHIFKHITVVGVYICMFSNGFVFFSALYYLPLYFQVVLQYSPTYSGVLLNLLRIQFTTMISHTWVPSPRNVSLTNCVESSCFKFISGEGFCFISPQLIILLIMIFHFKGLSISHTGKYRTVVYSGFALSAIGSGCISIFNASTSKAVMVVLMLLTGTGNGMTMQTTTVAAQASVARKDMSVVTAVRNFLRMLGGAISLPVASSLLNNAIRTSMINLELPASTITTVIDNPSLLTNSSSISSLDISVSQAANILSKGYTKGFRDVFLLNAAMSATATLVSAVMIKHKELLRGDEEQLRKEAAEALRKAKRNDVEKELGEVVG</sequence>
<feature type="compositionally biased region" description="Polar residues" evidence="5">
    <location>
        <begin position="24"/>
        <end position="34"/>
    </location>
</feature>
<dbReference type="SUPFAM" id="SSF103473">
    <property type="entry name" value="MFS general substrate transporter"/>
    <property type="match status" value="1"/>
</dbReference>
<feature type="transmembrane region" description="Helical" evidence="6">
    <location>
        <begin position="317"/>
        <end position="337"/>
    </location>
</feature>
<dbReference type="InterPro" id="IPR011701">
    <property type="entry name" value="MFS"/>
</dbReference>
<dbReference type="PANTHER" id="PTHR23501:SF189">
    <property type="entry name" value="DRUG TRANSPORTER, PUTATIVE (AFU_ORTHOLOGUE AFUA_4G03920)-RELATED"/>
    <property type="match status" value="1"/>
</dbReference>
<evidence type="ECO:0000256" key="4">
    <source>
        <dbReference type="ARBA" id="ARBA00023136"/>
    </source>
</evidence>
<dbReference type="Gene3D" id="1.20.1250.20">
    <property type="entry name" value="MFS general substrate transporter like domains"/>
    <property type="match status" value="2"/>
</dbReference>
<dbReference type="PRINTS" id="PR01036">
    <property type="entry name" value="TCRTETB"/>
</dbReference>
<reference evidence="8" key="1">
    <citation type="submission" date="2022-08" db="EMBL/GenBank/DDBJ databases">
        <authorList>
            <consortium name="DOE Joint Genome Institute"/>
            <person name="Min B."/>
            <person name="Riley R."/>
            <person name="Sierra-Patev S."/>
            <person name="Naranjo-Ortiz M."/>
            <person name="Looney B."/>
            <person name="Konkel Z."/>
            <person name="Slot J.C."/>
            <person name="Sakamoto Y."/>
            <person name="Steenwyk J.L."/>
            <person name="Rokas A."/>
            <person name="Carro J."/>
            <person name="Camarero S."/>
            <person name="Ferreira P."/>
            <person name="Molpeceres G."/>
            <person name="Ruiz-Duenas F.J."/>
            <person name="Serrano A."/>
            <person name="Henrissat B."/>
            <person name="Drula E."/>
            <person name="Hughes K.W."/>
            <person name="Mata J.L."/>
            <person name="Ishikawa N.K."/>
            <person name="Vargas-Isla R."/>
            <person name="Ushijima S."/>
            <person name="Smith C.A."/>
            <person name="Ahrendt S."/>
            <person name="Andreopoulos W."/>
            <person name="He G."/>
            <person name="Labutti K."/>
            <person name="Lipzen A."/>
            <person name="Ng V."/>
            <person name="Sandor L."/>
            <person name="Barry K."/>
            <person name="Martinez A.T."/>
            <person name="Xiao Y."/>
            <person name="Gibbons J.G."/>
            <person name="Terashima K."/>
            <person name="Hibbett D.S."/>
            <person name="Grigoriev I.V."/>
        </authorList>
    </citation>
    <scope>NUCLEOTIDE SEQUENCE</scope>
    <source>
        <strain evidence="8">TFB10827</strain>
    </source>
</reference>
<feature type="transmembrane region" description="Helical" evidence="6">
    <location>
        <begin position="207"/>
        <end position="230"/>
    </location>
</feature>
<name>A0ABQ8QP63_9AGAR</name>
<gene>
    <name evidence="8" type="ORF">F5050DRAFT_499700</name>
</gene>
<feature type="transmembrane region" description="Helical" evidence="6">
    <location>
        <begin position="145"/>
        <end position="168"/>
    </location>
</feature>
<dbReference type="InterPro" id="IPR036259">
    <property type="entry name" value="MFS_trans_sf"/>
</dbReference>
<feature type="transmembrane region" description="Helical" evidence="6">
    <location>
        <begin position="54"/>
        <end position="79"/>
    </location>
</feature>
<feature type="transmembrane region" description="Helical" evidence="6">
    <location>
        <begin position="251"/>
        <end position="270"/>
    </location>
</feature>
<feature type="transmembrane region" description="Helical" evidence="6">
    <location>
        <begin position="276"/>
        <end position="296"/>
    </location>
</feature>
<feature type="transmembrane region" description="Helical" evidence="6">
    <location>
        <begin position="454"/>
        <end position="477"/>
    </location>
</feature>
<feature type="transmembrane region" description="Helical" evidence="6">
    <location>
        <begin position="91"/>
        <end position="110"/>
    </location>
</feature>
<feature type="transmembrane region" description="Helical" evidence="6">
    <location>
        <begin position="180"/>
        <end position="201"/>
    </location>
</feature>
<keyword evidence="3 6" id="KW-1133">Transmembrane helix</keyword>
<feature type="transmembrane region" description="Helical" evidence="6">
    <location>
        <begin position="428"/>
        <end position="448"/>
    </location>
</feature>
<keyword evidence="4 6" id="KW-0472">Membrane</keyword>
<dbReference type="PANTHER" id="PTHR23501">
    <property type="entry name" value="MAJOR FACILITATOR SUPERFAMILY"/>
    <property type="match status" value="1"/>
</dbReference>
<dbReference type="Proteomes" id="UP001163828">
    <property type="component" value="Unassembled WGS sequence"/>
</dbReference>
<evidence type="ECO:0000256" key="2">
    <source>
        <dbReference type="ARBA" id="ARBA00022692"/>
    </source>
</evidence>
<accession>A0ABQ8QP63</accession>
<dbReference type="InterPro" id="IPR020846">
    <property type="entry name" value="MFS_dom"/>
</dbReference>
<feature type="region of interest" description="Disordered" evidence="5">
    <location>
        <begin position="16"/>
        <end position="38"/>
    </location>
</feature>
<evidence type="ECO:0000256" key="1">
    <source>
        <dbReference type="ARBA" id="ARBA00004141"/>
    </source>
</evidence>
<comment type="subcellular location">
    <subcellularLocation>
        <location evidence="1">Membrane</location>
        <topology evidence="1">Multi-pass membrane protein</topology>
    </subcellularLocation>
</comment>
<keyword evidence="2 6" id="KW-0812">Transmembrane</keyword>
<feature type="transmembrane region" description="Helical" evidence="6">
    <location>
        <begin position="498"/>
        <end position="516"/>
    </location>
</feature>
<evidence type="ECO:0000313" key="8">
    <source>
        <dbReference type="EMBL" id="KAJ4000462.1"/>
    </source>
</evidence>
<evidence type="ECO:0000256" key="6">
    <source>
        <dbReference type="SAM" id="Phobius"/>
    </source>
</evidence>
<evidence type="ECO:0000313" key="9">
    <source>
        <dbReference type="Proteomes" id="UP001163828"/>
    </source>
</evidence>
<feature type="domain" description="Major facilitator superfamily (MFS) profile" evidence="7">
    <location>
        <begin position="57"/>
        <end position="594"/>
    </location>
</feature>
<dbReference type="EMBL" id="MU790521">
    <property type="protein sequence ID" value="KAJ4000462.1"/>
    <property type="molecule type" value="Genomic_DNA"/>
</dbReference>
<evidence type="ECO:0000256" key="3">
    <source>
        <dbReference type="ARBA" id="ARBA00022989"/>
    </source>
</evidence>
<proteinExistence type="predicted"/>